<evidence type="ECO:0000313" key="3">
    <source>
        <dbReference type="Proteomes" id="UP000695022"/>
    </source>
</evidence>
<dbReference type="InterPro" id="IPR029488">
    <property type="entry name" value="Hmw/CFAP97"/>
</dbReference>
<dbReference type="RefSeq" id="XP_014664745.1">
    <property type="nucleotide sequence ID" value="XM_014809259.1"/>
</dbReference>
<comment type="similarity">
    <text evidence="1">Belongs to the CFAP97 family.</text>
</comment>
<dbReference type="PANTHER" id="PTHR33768">
    <property type="entry name" value="MIP11318P"/>
    <property type="match status" value="1"/>
</dbReference>
<accession>A0ABM1DXS4</accession>
<organism evidence="3 4">
    <name type="scientific">Priapulus caudatus</name>
    <name type="common">Priapulid worm</name>
    <dbReference type="NCBI Taxonomy" id="37621"/>
    <lineage>
        <taxon>Eukaryota</taxon>
        <taxon>Metazoa</taxon>
        <taxon>Ecdysozoa</taxon>
        <taxon>Scalidophora</taxon>
        <taxon>Priapulida</taxon>
        <taxon>Priapulimorpha</taxon>
        <taxon>Priapulimorphida</taxon>
        <taxon>Priapulidae</taxon>
        <taxon>Priapulus</taxon>
    </lineage>
</organism>
<dbReference type="GeneID" id="106807043"/>
<dbReference type="Pfam" id="PF13879">
    <property type="entry name" value="Hmw_CFAP97"/>
    <property type="match status" value="1"/>
</dbReference>
<reference evidence="4" key="1">
    <citation type="submission" date="2025-08" db="UniProtKB">
        <authorList>
            <consortium name="RefSeq"/>
        </authorList>
    </citation>
    <scope>IDENTIFICATION</scope>
</reference>
<evidence type="ECO:0000256" key="1">
    <source>
        <dbReference type="ARBA" id="ARBA00008315"/>
    </source>
</evidence>
<gene>
    <name evidence="4" type="primary">LOC106807043</name>
</gene>
<keyword evidence="3" id="KW-1185">Reference proteome</keyword>
<protein>
    <submittedName>
        <fullName evidence="4">Uncharacterized protein C17orf105-like</fullName>
    </submittedName>
</protein>
<dbReference type="PANTHER" id="PTHR33768:SF3">
    <property type="entry name" value="MIP11318P"/>
    <property type="match status" value="1"/>
</dbReference>
<feature type="region of interest" description="Disordered" evidence="2">
    <location>
        <begin position="163"/>
        <end position="185"/>
    </location>
</feature>
<dbReference type="Proteomes" id="UP000695022">
    <property type="component" value="Unplaced"/>
</dbReference>
<proteinExistence type="inferred from homology"/>
<sequence length="185" mass="22025">MHRAYQSITPANNKLLKQKWDKTRFDAHRTKVSTAKPVIDNRPPKTYMHLHLKLKKLQMEEERLAIVERDNNILLEKMSYIMRTRGRVDNNNAYGEKSLNKTKRQRELLRITHENQAIWKRITTKEPHYNHMQWDDQWKVNLSYMSNISKYPLLPLHFKTHSVKSGQKEDGTSNANKLPDVHITN</sequence>
<evidence type="ECO:0000313" key="4">
    <source>
        <dbReference type="RefSeq" id="XP_014664745.1"/>
    </source>
</evidence>
<name>A0ABM1DXS4_PRICU</name>
<evidence type="ECO:0000256" key="2">
    <source>
        <dbReference type="SAM" id="MobiDB-lite"/>
    </source>
</evidence>
<dbReference type="InterPro" id="IPR038792">
    <property type="entry name" value="CFAP97D1/2"/>
</dbReference>